<evidence type="ECO:0000256" key="3">
    <source>
        <dbReference type="ARBA" id="ARBA00022729"/>
    </source>
</evidence>
<gene>
    <name evidence="7" type="ORF">S06H3_41120</name>
</gene>
<protein>
    <recommendedName>
        <fullName evidence="6">Cytochrome c domain-containing protein</fullName>
    </recommendedName>
</protein>
<keyword evidence="1" id="KW-0349">Heme</keyword>
<dbReference type="AlphaFoldDB" id="X1NH34"/>
<evidence type="ECO:0000313" key="7">
    <source>
        <dbReference type="EMBL" id="GAI42933.1"/>
    </source>
</evidence>
<feature type="domain" description="Cytochrome c" evidence="6">
    <location>
        <begin position="1"/>
        <end position="92"/>
    </location>
</feature>
<dbReference type="Gene3D" id="1.10.760.10">
    <property type="entry name" value="Cytochrome c-like domain"/>
    <property type="match status" value="1"/>
</dbReference>
<evidence type="ECO:0000256" key="4">
    <source>
        <dbReference type="ARBA" id="ARBA00023002"/>
    </source>
</evidence>
<evidence type="ECO:0000259" key="6">
    <source>
        <dbReference type="PROSITE" id="PS51007"/>
    </source>
</evidence>
<dbReference type="GO" id="GO:0009055">
    <property type="term" value="F:electron transfer activity"/>
    <property type="evidence" value="ECO:0007669"/>
    <property type="project" value="InterPro"/>
</dbReference>
<dbReference type="PROSITE" id="PS51007">
    <property type="entry name" value="CYTC"/>
    <property type="match status" value="1"/>
</dbReference>
<dbReference type="GO" id="GO:0020037">
    <property type="term" value="F:heme binding"/>
    <property type="evidence" value="ECO:0007669"/>
    <property type="project" value="InterPro"/>
</dbReference>
<keyword evidence="3" id="KW-0732">Signal</keyword>
<dbReference type="GO" id="GO:0004130">
    <property type="term" value="F:cytochrome-c peroxidase activity"/>
    <property type="evidence" value="ECO:0007669"/>
    <property type="project" value="TreeGrafter"/>
</dbReference>
<dbReference type="EMBL" id="BARV01025301">
    <property type="protein sequence ID" value="GAI42933.1"/>
    <property type="molecule type" value="Genomic_DNA"/>
</dbReference>
<sequence>FNKAGCASCHPSPLYTDLKKYNIGTGKGLDENQSFDTPTLIEAWRTAPYLYDGRAETIKEVLTRHNAGDKHGKTSALTDEEINSLAAFILSL</sequence>
<dbReference type="SUPFAM" id="SSF46626">
    <property type="entry name" value="Cytochrome c"/>
    <property type="match status" value="1"/>
</dbReference>
<proteinExistence type="predicted"/>
<dbReference type="PANTHER" id="PTHR30600">
    <property type="entry name" value="CYTOCHROME C PEROXIDASE-RELATED"/>
    <property type="match status" value="1"/>
</dbReference>
<keyword evidence="2" id="KW-0479">Metal-binding</keyword>
<dbReference type="Pfam" id="PF00034">
    <property type="entry name" value="Cytochrom_C"/>
    <property type="match status" value="1"/>
</dbReference>
<dbReference type="InterPro" id="IPR009056">
    <property type="entry name" value="Cyt_c-like_dom"/>
</dbReference>
<dbReference type="InterPro" id="IPR051395">
    <property type="entry name" value="Cytochrome_c_Peroxidase/MauG"/>
</dbReference>
<dbReference type="InterPro" id="IPR036909">
    <property type="entry name" value="Cyt_c-like_dom_sf"/>
</dbReference>
<accession>X1NH34</accession>
<organism evidence="7">
    <name type="scientific">marine sediment metagenome</name>
    <dbReference type="NCBI Taxonomy" id="412755"/>
    <lineage>
        <taxon>unclassified sequences</taxon>
        <taxon>metagenomes</taxon>
        <taxon>ecological metagenomes</taxon>
    </lineage>
</organism>
<evidence type="ECO:0000256" key="5">
    <source>
        <dbReference type="ARBA" id="ARBA00023004"/>
    </source>
</evidence>
<feature type="non-terminal residue" evidence="7">
    <location>
        <position position="1"/>
    </location>
</feature>
<evidence type="ECO:0000256" key="2">
    <source>
        <dbReference type="ARBA" id="ARBA00022723"/>
    </source>
</evidence>
<keyword evidence="5" id="KW-0408">Iron</keyword>
<evidence type="ECO:0000256" key="1">
    <source>
        <dbReference type="ARBA" id="ARBA00022617"/>
    </source>
</evidence>
<name>X1NH34_9ZZZZ</name>
<reference evidence="7" key="1">
    <citation type="journal article" date="2014" name="Front. Microbiol.">
        <title>High frequency of phylogenetically diverse reductive dehalogenase-homologous genes in deep subseafloor sedimentary metagenomes.</title>
        <authorList>
            <person name="Kawai M."/>
            <person name="Futagami T."/>
            <person name="Toyoda A."/>
            <person name="Takaki Y."/>
            <person name="Nishi S."/>
            <person name="Hori S."/>
            <person name="Arai W."/>
            <person name="Tsubouchi T."/>
            <person name="Morono Y."/>
            <person name="Uchiyama I."/>
            <person name="Ito T."/>
            <person name="Fujiyama A."/>
            <person name="Inagaki F."/>
            <person name="Takami H."/>
        </authorList>
    </citation>
    <scope>NUCLEOTIDE SEQUENCE</scope>
    <source>
        <strain evidence="7">Expedition CK06-06</strain>
    </source>
</reference>
<dbReference type="PANTHER" id="PTHR30600:SF10">
    <property type="entry name" value="BLL6722 PROTEIN"/>
    <property type="match status" value="1"/>
</dbReference>
<dbReference type="GO" id="GO:0046872">
    <property type="term" value="F:metal ion binding"/>
    <property type="evidence" value="ECO:0007669"/>
    <property type="project" value="UniProtKB-KW"/>
</dbReference>
<comment type="caution">
    <text evidence="7">The sequence shown here is derived from an EMBL/GenBank/DDBJ whole genome shotgun (WGS) entry which is preliminary data.</text>
</comment>
<keyword evidence="4" id="KW-0560">Oxidoreductase</keyword>